<evidence type="ECO:0000259" key="4">
    <source>
        <dbReference type="Pfam" id="PF00583"/>
    </source>
</evidence>
<feature type="region of interest" description="Disordered" evidence="3">
    <location>
        <begin position="1"/>
        <end position="48"/>
    </location>
</feature>
<dbReference type="EMBL" id="CP138580">
    <property type="protein sequence ID" value="WPG97731.1"/>
    <property type="molecule type" value="Genomic_DNA"/>
</dbReference>
<dbReference type="AlphaFoldDB" id="A0AAQ3LXD6"/>
<protein>
    <recommendedName>
        <fullName evidence="4">N-acetyltransferase domain-containing protein</fullName>
    </recommendedName>
</protein>
<reference evidence="5 6" key="1">
    <citation type="submission" date="2023-11" db="EMBL/GenBank/DDBJ databases">
        <title>An acidophilic fungus is an integral part of prey digestion in a carnivorous sundew plant.</title>
        <authorList>
            <person name="Tsai I.J."/>
        </authorList>
    </citation>
    <scope>NUCLEOTIDE SEQUENCE [LARGE SCALE GENOMIC DNA]</scope>
    <source>
        <strain evidence="5">169a</strain>
    </source>
</reference>
<dbReference type="Proteomes" id="UP001303373">
    <property type="component" value="Chromosome 1"/>
</dbReference>
<evidence type="ECO:0000256" key="2">
    <source>
        <dbReference type="ARBA" id="ARBA00023315"/>
    </source>
</evidence>
<keyword evidence="1" id="KW-0808">Transferase</keyword>
<dbReference type="InterPro" id="IPR051556">
    <property type="entry name" value="N-term/lysine_N-AcTrnsfr"/>
</dbReference>
<evidence type="ECO:0000256" key="3">
    <source>
        <dbReference type="SAM" id="MobiDB-lite"/>
    </source>
</evidence>
<dbReference type="GO" id="GO:0016747">
    <property type="term" value="F:acyltransferase activity, transferring groups other than amino-acyl groups"/>
    <property type="evidence" value="ECO:0007669"/>
    <property type="project" value="InterPro"/>
</dbReference>
<name>A0AAQ3LXD6_9PEZI</name>
<keyword evidence="2" id="KW-0012">Acyltransferase</keyword>
<feature type="domain" description="N-acetyltransferase" evidence="4">
    <location>
        <begin position="121"/>
        <end position="223"/>
    </location>
</feature>
<organism evidence="5 6">
    <name type="scientific">Acrodontium crateriforme</name>
    <dbReference type="NCBI Taxonomy" id="150365"/>
    <lineage>
        <taxon>Eukaryota</taxon>
        <taxon>Fungi</taxon>
        <taxon>Dikarya</taxon>
        <taxon>Ascomycota</taxon>
        <taxon>Pezizomycotina</taxon>
        <taxon>Dothideomycetes</taxon>
        <taxon>Dothideomycetidae</taxon>
        <taxon>Mycosphaerellales</taxon>
        <taxon>Teratosphaeriaceae</taxon>
        <taxon>Acrodontium</taxon>
    </lineage>
</organism>
<dbReference type="Gene3D" id="3.40.630.30">
    <property type="match status" value="1"/>
</dbReference>
<evidence type="ECO:0000256" key="1">
    <source>
        <dbReference type="ARBA" id="ARBA00022679"/>
    </source>
</evidence>
<evidence type="ECO:0000313" key="6">
    <source>
        <dbReference type="Proteomes" id="UP001303373"/>
    </source>
</evidence>
<dbReference type="GO" id="GO:0007064">
    <property type="term" value="P:mitotic sister chromatid cohesion"/>
    <property type="evidence" value="ECO:0007669"/>
    <property type="project" value="TreeGrafter"/>
</dbReference>
<dbReference type="InterPro" id="IPR000182">
    <property type="entry name" value="GNAT_dom"/>
</dbReference>
<dbReference type="CDD" id="cd04301">
    <property type="entry name" value="NAT_SF"/>
    <property type="match status" value="1"/>
</dbReference>
<evidence type="ECO:0000313" key="5">
    <source>
        <dbReference type="EMBL" id="WPG97731.1"/>
    </source>
</evidence>
<dbReference type="PANTHER" id="PTHR42919:SF8">
    <property type="entry name" value="N-ALPHA-ACETYLTRANSFERASE 50"/>
    <property type="match status" value="1"/>
</dbReference>
<keyword evidence="6" id="KW-1185">Reference proteome</keyword>
<gene>
    <name evidence="5" type="ORF">R9X50_00051200</name>
</gene>
<accession>A0AAQ3LXD6</accession>
<sequence length="261" mass="29469">MTQSSLMAWLNKPATVKEPPRNDQIKQNSALQRPPKSDGNPPSEGNEVKKMLHTTSESNDFIDVSKLPPNVELRSCTKDDIPALKRLIGLILPVPYPDKFYREIVEDDVTNNITLLAFWNDKIETSSPRITKEKGRLVGAIRCRLLAHPPTSATTRIAEKDQAPMLYLSALVLLSPYRRHGIATQMLNVLTRRAVDDYGVGSIGAHVWEANAEGLEWYGRRGFVEVGRQQDYYRRLKPTGALVLKRDVSVMDFVTNSMKKR</sequence>
<dbReference type="InterPro" id="IPR016181">
    <property type="entry name" value="Acyl_CoA_acyltransferase"/>
</dbReference>
<dbReference type="GO" id="GO:0031415">
    <property type="term" value="C:NatA complex"/>
    <property type="evidence" value="ECO:0007669"/>
    <property type="project" value="TreeGrafter"/>
</dbReference>
<proteinExistence type="predicted"/>
<dbReference type="PANTHER" id="PTHR42919">
    <property type="entry name" value="N-ALPHA-ACETYLTRANSFERASE"/>
    <property type="match status" value="1"/>
</dbReference>
<dbReference type="SUPFAM" id="SSF55729">
    <property type="entry name" value="Acyl-CoA N-acyltransferases (Nat)"/>
    <property type="match status" value="1"/>
</dbReference>
<dbReference type="Pfam" id="PF00583">
    <property type="entry name" value="Acetyltransf_1"/>
    <property type="match status" value="1"/>
</dbReference>